<keyword evidence="2 7" id="KW-0645">Protease</keyword>
<dbReference type="InterPro" id="IPR024077">
    <property type="entry name" value="Neurolysin/TOP_dom2"/>
</dbReference>
<evidence type="ECO:0000256" key="5">
    <source>
        <dbReference type="ARBA" id="ARBA00022833"/>
    </source>
</evidence>
<protein>
    <submittedName>
        <fullName evidence="9">Zn-dependent oligopeptidases</fullName>
    </submittedName>
</protein>
<dbReference type="GO" id="GO:0004222">
    <property type="term" value="F:metalloendopeptidase activity"/>
    <property type="evidence" value="ECO:0007669"/>
    <property type="project" value="InterPro"/>
</dbReference>
<dbReference type="Gene3D" id="3.40.390.10">
    <property type="entry name" value="Collagenase (Catalytic Domain)"/>
    <property type="match status" value="1"/>
</dbReference>
<proteinExistence type="inferred from homology"/>
<keyword evidence="4 7" id="KW-0378">Hydrolase</keyword>
<evidence type="ECO:0000256" key="4">
    <source>
        <dbReference type="ARBA" id="ARBA00022801"/>
    </source>
</evidence>
<comment type="cofactor">
    <cofactor evidence="7">
        <name>Zn(2+)</name>
        <dbReference type="ChEBI" id="CHEBI:29105"/>
    </cofactor>
    <text evidence="7">Binds 1 zinc ion.</text>
</comment>
<evidence type="ECO:0000256" key="1">
    <source>
        <dbReference type="ARBA" id="ARBA00006040"/>
    </source>
</evidence>
<dbReference type="InterPro" id="IPR045090">
    <property type="entry name" value="Pept_M3A_M3B"/>
</dbReference>
<dbReference type="Pfam" id="PF01432">
    <property type="entry name" value="Peptidase_M3"/>
    <property type="match status" value="1"/>
</dbReference>
<dbReference type="InterPro" id="IPR024080">
    <property type="entry name" value="Neurolysin/TOP_N"/>
</dbReference>
<dbReference type="CDD" id="cd06455">
    <property type="entry name" value="M3A_TOP"/>
    <property type="match status" value="1"/>
</dbReference>
<dbReference type="GO" id="GO:0006518">
    <property type="term" value="P:peptide metabolic process"/>
    <property type="evidence" value="ECO:0007669"/>
    <property type="project" value="TreeGrafter"/>
</dbReference>
<evidence type="ECO:0000256" key="2">
    <source>
        <dbReference type="ARBA" id="ARBA00022670"/>
    </source>
</evidence>
<dbReference type="InterPro" id="IPR024079">
    <property type="entry name" value="MetalloPept_cat_dom_sf"/>
</dbReference>
<evidence type="ECO:0000256" key="7">
    <source>
        <dbReference type="RuleBase" id="RU003435"/>
    </source>
</evidence>
<dbReference type="SUPFAM" id="SSF55486">
    <property type="entry name" value="Metalloproteases ('zincins'), catalytic domain"/>
    <property type="match status" value="1"/>
</dbReference>
<name>S5DN40_9ACTN</name>
<keyword evidence="6 7" id="KW-0482">Metalloprotease</keyword>
<evidence type="ECO:0000256" key="6">
    <source>
        <dbReference type="ARBA" id="ARBA00023049"/>
    </source>
</evidence>
<comment type="similarity">
    <text evidence="1 7">Belongs to the peptidase M3 family.</text>
</comment>
<feature type="domain" description="Peptidase M3A/M3B catalytic" evidence="8">
    <location>
        <begin position="195"/>
        <end position="625"/>
    </location>
</feature>
<dbReference type="AlphaFoldDB" id="S5DN40"/>
<organism evidence="9">
    <name type="scientific">Candidatus Actinomarina minuta</name>
    <dbReference type="NCBI Taxonomy" id="1389454"/>
    <lineage>
        <taxon>Bacteria</taxon>
        <taxon>Bacillati</taxon>
        <taxon>Actinomycetota</taxon>
        <taxon>Actinomycetes</taxon>
        <taxon>Candidatus Actinomarinidae</taxon>
        <taxon>Candidatus Actinomarinales</taxon>
        <taxon>Candidatus Actinomarineae</taxon>
        <taxon>Candidatus Actinomarinaceae</taxon>
        <taxon>Candidatus Actinomarina</taxon>
    </lineage>
</organism>
<dbReference type="PANTHER" id="PTHR11804">
    <property type="entry name" value="PROTEASE M3 THIMET OLIGOPEPTIDASE-RELATED"/>
    <property type="match status" value="1"/>
</dbReference>
<dbReference type="PANTHER" id="PTHR11804:SF84">
    <property type="entry name" value="SACCHAROLYSIN"/>
    <property type="match status" value="1"/>
</dbReference>
<dbReference type="GO" id="GO:0006508">
    <property type="term" value="P:proteolysis"/>
    <property type="evidence" value="ECO:0007669"/>
    <property type="project" value="UniProtKB-KW"/>
</dbReference>
<reference evidence="9" key="1">
    <citation type="journal article" date="2013" name="Sci. Rep.">
        <title>Metagenomics uncovers a new group of low GC and ultra-small marine Actinobacteria.</title>
        <authorList>
            <person name="Ghai R."/>
            <person name="Mizuno C.M."/>
            <person name="Picazo A."/>
            <person name="Camacho A."/>
            <person name="Rodriguez-Valera F."/>
        </authorList>
    </citation>
    <scope>NUCLEOTIDE SEQUENCE</scope>
</reference>
<dbReference type="GO" id="GO:0046872">
    <property type="term" value="F:metal ion binding"/>
    <property type="evidence" value="ECO:0007669"/>
    <property type="project" value="UniProtKB-UniRule"/>
</dbReference>
<dbReference type="Gene3D" id="1.10.1370.10">
    <property type="entry name" value="Neurolysin, domain 3"/>
    <property type="match status" value="1"/>
</dbReference>
<dbReference type="InterPro" id="IPR001567">
    <property type="entry name" value="Pept_M3A_M3B_dom"/>
</dbReference>
<dbReference type="Gene3D" id="1.20.1050.40">
    <property type="entry name" value="Endopeptidase. Chain P, domain 1"/>
    <property type="match status" value="1"/>
</dbReference>
<evidence type="ECO:0000256" key="3">
    <source>
        <dbReference type="ARBA" id="ARBA00022723"/>
    </source>
</evidence>
<accession>S5DN40</accession>
<keyword evidence="5 7" id="KW-0862">Zinc</keyword>
<keyword evidence="3 7" id="KW-0479">Metal-binding</keyword>
<evidence type="ECO:0000313" key="9">
    <source>
        <dbReference type="EMBL" id="AGQ18863.1"/>
    </source>
</evidence>
<evidence type="ECO:0000259" key="8">
    <source>
        <dbReference type="Pfam" id="PF01432"/>
    </source>
</evidence>
<dbReference type="EMBL" id="KC811114">
    <property type="protein sequence ID" value="AGQ18863.1"/>
    <property type="molecule type" value="Genomic_DNA"/>
</dbReference>
<sequence length="632" mass="72435">MFNYSNINLESLKKDLELTISECNSLVDSIKSSKNVSLNHFNELESVVYDLSGRIAFLGDVHPDEKIREFGNEADSEIQNFALQIFNDPDIYKKFNEIEIDASDAEEAEFHKDLEIDFNDAGHSLTHENKSRLLEIDKKLIELGISFSENIAKDKTELQFSKDELRGLSNNELTNLRKSGKKFVITMSYPDINAVMENCIVRKTRETTWKAFNNRAVNENSPILKEAVVLRNEKAELFGFNTWSEYRLQNRMAKSPKNVEAMYDNLIPKLQKAAEVEKKELVIDDIEVKDIAPWDIRYFISSERSKVSNIENSELKKYFFIHDVKNEMFKVCEEVFDLVIKPESNESAWHEDVELWSLWQKDGEQLAYFYLDLHPREGKYTHAAVFDISSGGSVRQELPVCSMVANFPNPNAGDGLMTFDEVETLFHEFGHVLHNGIGKSKYIRFVGANCEWDFVEAPSQIMEHWVWKVECLKRISRHIETGKSLSEDICEKLKSSKNIGASLLALRQVSFGLADQHLHGEGFNDSLNYIEKTSQEVTNINYPDDTNHLPAFGHLLGGYDAAYYGYLWAEIIGDDMFSRFENEGVLSNSVGVEYKNKILKPGGTVPAESMVKNFLGRDWNDEAFLFQKSLIN</sequence>